<keyword evidence="1" id="KW-0472">Membrane</keyword>
<dbReference type="EMBL" id="CAADRA010006959">
    <property type="protein sequence ID" value="VFT97584.1"/>
    <property type="molecule type" value="Genomic_DNA"/>
</dbReference>
<dbReference type="AlphaFoldDB" id="A0A485LGA4"/>
<feature type="transmembrane region" description="Helical" evidence="1">
    <location>
        <begin position="9"/>
        <end position="27"/>
    </location>
</feature>
<evidence type="ECO:0000313" key="3">
    <source>
        <dbReference type="EMBL" id="VFT97584.1"/>
    </source>
</evidence>
<evidence type="ECO:0000256" key="1">
    <source>
        <dbReference type="SAM" id="Phobius"/>
    </source>
</evidence>
<sequence length="89" mass="9723">MYRKDVPRIVSFVLGAWIIGVPTAYFLGLRWHLGLLGIWIGMALGYIVTASIAIYAVIISKWSDEAAKAVERSKATPGETEATEATKLV</sequence>
<name>A0A485LGA4_9STRA</name>
<dbReference type="EMBL" id="VJMH01006933">
    <property type="protein sequence ID" value="KAF0687340.1"/>
    <property type="molecule type" value="Genomic_DNA"/>
</dbReference>
<evidence type="ECO:0000313" key="2">
    <source>
        <dbReference type="EMBL" id="KAF0687340.1"/>
    </source>
</evidence>
<proteinExistence type="predicted"/>
<organism evidence="3 4">
    <name type="scientific">Aphanomyces stellatus</name>
    <dbReference type="NCBI Taxonomy" id="120398"/>
    <lineage>
        <taxon>Eukaryota</taxon>
        <taxon>Sar</taxon>
        <taxon>Stramenopiles</taxon>
        <taxon>Oomycota</taxon>
        <taxon>Saprolegniomycetes</taxon>
        <taxon>Saprolegniales</taxon>
        <taxon>Verrucalvaceae</taxon>
        <taxon>Aphanomyces</taxon>
    </lineage>
</organism>
<protein>
    <submittedName>
        <fullName evidence="3">Aste57867_20907 protein</fullName>
    </submittedName>
</protein>
<keyword evidence="1" id="KW-0812">Transmembrane</keyword>
<reference evidence="2" key="2">
    <citation type="submission" date="2019-06" db="EMBL/GenBank/DDBJ databases">
        <title>Genomics analysis of Aphanomyces spp. identifies a new class of oomycete effector associated with host adaptation.</title>
        <authorList>
            <person name="Gaulin E."/>
        </authorList>
    </citation>
    <scope>NUCLEOTIDE SEQUENCE</scope>
    <source>
        <strain evidence="2">CBS 578.67</strain>
    </source>
</reference>
<dbReference type="Proteomes" id="UP000332933">
    <property type="component" value="Unassembled WGS sequence"/>
</dbReference>
<keyword evidence="1" id="KW-1133">Transmembrane helix</keyword>
<reference evidence="3 4" key="1">
    <citation type="submission" date="2019-03" db="EMBL/GenBank/DDBJ databases">
        <authorList>
            <person name="Gaulin E."/>
            <person name="Dumas B."/>
        </authorList>
    </citation>
    <scope>NUCLEOTIDE SEQUENCE [LARGE SCALE GENOMIC DNA]</scope>
    <source>
        <strain evidence="3">CBS 568.67</strain>
    </source>
</reference>
<feature type="transmembrane region" description="Helical" evidence="1">
    <location>
        <begin position="33"/>
        <end position="58"/>
    </location>
</feature>
<keyword evidence="4" id="KW-1185">Reference proteome</keyword>
<evidence type="ECO:0000313" key="4">
    <source>
        <dbReference type="Proteomes" id="UP000332933"/>
    </source>
</evidence>
<accession>A0A485LGA4</accession>
<dbReference type="OrthoDB" id="2126698at2759"/>
<gene>
    <name evidence="3" type="primary">Aste57867_20907</name>
    <name evidence="2" type="ORF">As57867_020839</name>
    <name evidence="3" type="ORF">ASTE57867_20907</name>
</gene>